<dbReference type="OrthoDB" id="2351154at2759"/>
<dbReference type="Proteomes" id="UP000266673">
    <property type="component" value="Unassembled WGS sequence"/>
</dbReference>
<dbReference type="AlphaFoldDB" id="A0A397VML9"/>
<protein>
    <recommendedName>
        <fullName evidence="3">F-box domain-containing protein</fullName>
    </recommendedName>
</protein>
<comment type="caution">
    <text evidence="1">The sequence shown here is derived from an EMBL/GenBank/DDBJ whole genome shotgun (WGS) entry which is preliminary data.</text>
</comment>
<dbReference type="InterPro" id="IPR036047">
    <property type="entry name" value="F-box-like_dom_sf"/>
</dbReference>
<name>A0A397VML9_9GLOM</name>
<proteinExistence type="predicted"/>
<reference evidence="1 2" key="1">
    <citation type="submission" date="2018-06" db="EMBL/GenBank/DDBJ databases">
        <title>Comparative genomics reveals the genomic features of Rhizophagus irregularis, R. cerebriforme, R. diaphanum and Gigaspora rosea, and their symbiotic lifestyle signature.</title>
        <authorList>
            <person name="Morin E."/>
            <person name="San Clemente H."/>
            <person name="Chen E.C.H."/>
            <person name="De La Providencia I."/>
            <person name="Hainaut M."/>
            <person name="Kuo A."/>
            <person name="Kohler A."/>
            <person name="Murat C."/>
            <person name="Tang N."/>
            <person name="Roy S."/>
            <person name="Loubradou J."/>
            <person name="Henrissat B."/>
            <person name="Grigoriev I.V."/>
            <person name="Corradi N."/>
            <person name="Roux C."/>
            <person name="Martin F.M."/>
        </authorList>
    </citation>
    <scope>NUCLEOTIDE SEQUENCE [LARGE SCALE GENOMIC DNA]</scope>
    <source>
        <strain evidence="1 2">DAOM 194757</strain>
    </source>
</reference>
<sequence>MAAKILMGDMPELMEYILKNLNNEIYSLYSCALVSRHWCKMSIPILWQDPLSFSRSSLFISNYFSSLGEYEKIILKECLEECGINKEFSKTLFDYTRFLKVLDLLSLERMVKKWIDLMLVSDESLINHIINLLLKLFIESGATLHKLGLRFSRSLQLKPEIFYSLGRNGQFFSRIQHLSLRIISIFDIESVTTLLRVLAEYTTKIRTLRPIFLSDPKSQICHALIYVIKLQERLRMFRITTEGHTEFHGIISALECQKNSLQEVIIQDCSDTAEFNILNSCKNLETIRIKSCNTELLKILDYKISTLKVFDTPIDAQTMALILEKAGILLQRLIVESISINEYILEESLLLEAIKSFCPNITYFKIGRIEFSTQLLELIGNLHKLQFLSLRCDIYNIPVEELKIRVMQFSKTLPLTLQSLDLRNTWLEPNIDILLNHCLAPLKKLLIYRLDNEKNTKELIEFCF</sequence>
<organism evidence="1 2">
    <name type="scientific">Gigaspora rosea</name>
    <dbReference type="NCBI Taxonomy" id="44941"/>
    <lineage>
        <taxon>Eukaryota</taxon>
        <taxon>Fungi</taxon>
        <taxon>Fungi incertae sedis</taxon>
        <taxon>Mucoromycota</taxon>
        <taxon>Glomeromycotina</taxon>
        <taxon>Glomeromycetes</taxon>
        <taxon>Diversisporales</taxon>
        <taxon>Gigasporaceae</taxon>
        <taxon>Gigaspora</taxon>
    </lineage>
</organism>
<dbReference type="SUPFAM" id="SSF81383">
    <property type="entry name" value="F-box domain"/>
    <property type="match status" value="1"/>
</dbReference>
<keyword evidence="2" id="KW-1185">Reference proteome</keyword>
<evidence type="ECO:0000313" key="1">
    <source>
        <dbReference type="EMBL" id="RIB20416.1"/>
    </source>
</evidence>
<accession>A0A397VML9</accession>
<dbReference type="EMBL" id="QKWP01000418">
    <property type="protein sequence ID" value="RIB20416.1"/>
    <property type="molecule type" value="Genomic_DNA"/>
</dbReference>
<evidence type="ECO:0000313" key="2">
    <source>
        <dbReference type="Proteomes" id="UP000266673"/>
    </source>
</evidence>
<evidence type="ECO:0008006" key="3">
    <source>
        <dbReference type="Google" id="ProtNLM"/>
    </source>
</evidence>
<gene>
    <name evidence="1" type="ORF">C2G38_2244582</name>
</gene>